<proteinExistence type="predicted"/>
<dbReference type="Gene3D" id="3.40.50.10680">
    <property type="entry name" value="CofD-like domains"/>
    <property type="match status" value="2"/>
</dbReference>
<dbReference type="PANTHER" id="PTHR43007">
    <property type="entry name" value="2-PHOSPHO-L-LACTATE TRANSFERASE"/>
    <property type="match status" value="1"/>
</dbReference>
<sequence length="112" mass="10817">MTETEVITRVTTDDGADVVVLGPSNPVAGVGPILVLPGVRDALLAAIGVPATAAGVAGLYTGLCERCVIDTADVAEADAVAGYGMTPVAAATLLHGGAPGAGLVDAVLGVPR</sequence>
<dbReference type="InterPro" id="IPR038136">
    <property type="entry name" value="CofD-like_dom_sf"/>
</dbReference>
<dbReference type="RefSeq" id="WP_169381606.1">
    <property type="nucleotide sequence ID" value="NZ_JAAXLA010000019.1"/>
</dbReference>
<protein>
    <submittedName>
        <fullName evidence="1">Uncharacterized protein</fullName>
    </submittedName>
</protein>
<dbReference type="SUPFAM" id="SSF142338">
    <property type="entry name" value="CofD-like"/>
    <property type="match status" value="1"/>
</dbReference>
<keyword evidence="2" id="KW-1185">Reference proteome</keyword>
<gene>
    <name evidence="1" type="ORF">HF526_12700</name>
</gene>
<dbReference type="EMBL" id="JAAXLA010000019">
    <property type="protein sequence ID" value="NMH98165.1"/>
    <property type="molecule type" value="Genomic_DNA"/>
</dbReference>
<evidence type="ECO:0000313" key="1">
    <source>
        <dbReference type="EMBL" id="NMH98165.1"/>
    </source>
</evidence>
<organism evidence="1 2">
    <name type="scientific">Pseudonocardia acidicola</name>
    <dbReference type="NCBI Taxonomy" id="2724939"/>
    <lineage>
        <taxon>Bacteria</taxon>
        <taxon>Bacillati</taxon>
        <taxon>Actinomycetota</taxon>
        <taxon>Actinomycetes</taxon>
        <taxon>Pseudonocardiales</taxon>
        <taxon>Pseudonocardiaceae</taxon>
        <taxon>Pseudonocardia</taxon>
    </lineage>
</organism>
<comment type="caution">
    <text evidence="1">The sequence shown here is derived from an EMBL/GenBank/DDBJ whole genome shotgun (WGS) entry which is preliminary data.</text>
</comment>
<reference evidence="1 2" key="1">
    <citation type="submission" date="2020-04" db="EMBL/GenBank/DDBJ databases">
        <authorList>
            <person name="Klaysubun C."/>
            <person name="Duangmal K."/>
            <person name="Lipun K."/>
        </authorList>
    </citation>
    <scope>NUCLEOTIDE SEQUENCE [LARGE SCALE GENOMIC DNA]</scope>
    <source>
        <strain evidence="1 2">K10HN5</strain>
    </source>
</reference>
<dbReference type="Proteomes" id="UP000820669">
    <property type="component" value="Unassembled WGS sequence"/>
</dbReference>
<dbReference type="InterPro" id="IPR010115">
    <property type="entry name" value="FbiA/CofD"/>
</dbReference>
<name>A0ABX1S9C0_9PSEU</name>
<accession>A0ABX1S9C0</accession>
<dbReference type="PANTHER" id="PTHR43007:SF1">
    <property type="entry name" value="2-PHOSPHO-L-LACTATE TRANSFERASE"/>
    <property type="match status" value="1"/>
</dbReference>
<evidence type="ECO:0000313" key="2">
    <source>
        <dbReference type="Proteomes" id="UP000820669"/>
    </source>
</evidence>